<proteinExistence type="predicted"/>
<organism evidence="2 3">
    <name type="scientific">Colletotrichum plurivorum</name>
    <dbReference type="NCBI Taxonomy" id="2175906"/>
    <lineage>
        <taxon>Eukaryota</taxon>
        <taxon>Fungi</taxon>
        <taxon>Dikarya</taxon>
        <taxon>Ascomycota</taxon>
        <taxon>Pezizomycotina</taxon>
        <taxon>Sordariomycetes</taxon>
        <taxon>Hypocreomycetidae</taxon>
        <taxon>Glomerellales</taxon>
        <taxon>Glomerellaceae</taxon>
        <taxon>Colletotrichum</taxon>
        <taxon>Colletotrichum orchidearum species complex</taxon>
    </lineage>
</organism>
<evidence type="ECO:0000256" key="1">
    <source>
        <dbReference type="SAM" id="MobiDB-lite"/>
    </source>
</evidence>
<feature type="region of interest" description="Disordered" evidence="1">
    <location>
        <begin position="244"/>
        <end position="290"/>
    </location>
</feature>
<feature type="compositionally biased region" description="Basic and acidic residues" evidence="1">
    <location>
        <begin position="252"/>
        <end position="271"/>
    </location>
</feature>
<dbReference type="EMBL" id="WIGO01000232">
    <property type="protein sequence ID" value="KAF6822595.1"/>
    <property type="molecule type" value="Genomic_DNA"/>
</dbReference>
<protein>
    <submittedName>
        <fullName evidence="2">Uncharacterized protein</fullName>
    </submittedName>
</protein>
<accession>A0A8H6K0Q1</accession>
<evidence type="ECO:0000313" key="2">
    <source>
        <dbReference type="EMBL" id="KAF6822595.1"/>
    </source>
</evidence>
<feature type="region of interest" description="Disordered" evidence="1">
    <location>
        <begin position="200"/>
        <end position="223"/>
    </location>
</feature>
<feature type="region of interest" description="Disordered" evidence="1">
    <location>
        <begin position="1"/>
        <end position="57"/>
    </location>
</feature>
<gene>
    <name evidence="2" type="ORF">CPLU01_11905</name>
</gene>
<feature type="compositionally biased region" description="Basic residues" evidence="1">
    <location>
        <begin position="28"/>
        <end position="40"/>
    </location>
</feature>
<feature type="compositionally biased region" description="Polar residues" evidence="1">
    <location>
        <begin position="48"/>
        <end position="57"/>
    </location>
</feature>
<dbReference type="Proteomes" id="UP000654918">
    <property type="component" value="Unassembled WGS sequence"/>
</dbReference>
<sequence>MGRSSPITGRGKDRLTSAVSKSPYLKPGGKKHRVRRRREHATHDDRTNITTTRSFQDQTTLRRGMALLSTNHFDEIPFAHATQASSHRRRPPNSDVQAAPPSLKARVDKWHSSKDALQCGVRESRGHESLTDMAQMLRAMARAPHPKILLPLYRVGTILETLKRPRAEWPFRGPLGDDASTWHGAVLWAAGTARTGRYSRKELRKPSSSGVVGPGEEAWENVEGGAGRSNSAVAVTGVLGMARSESEVGEGGEARRGRVRRSEGSKQERAVPKRGWPSSQFSRPASRTESWVWRVVMGESGTDNG</sequence>
<reference evidence="2" key="1">
    <citation type="journal article" date="2020" name="Phytopathology">
        <title>Genome Sequence Resources of Colletotrichum truncatum, C. plurivorum, C. musicola, and C. sojae: Four Species Pathogenic to Soybean (Glycine max).</title>
        <authorList>
            <person name="Rogerio F."/>
            <person name="Boufleur T.R."/>
            <person name="Ciampi-Guillardi M."/>
            <person name="Sukno S.A."/>
            <person name="Thon M.R."/>
            <person name="Massola Junior N.S."/>
            <person name="Baroncelli R."/>
        </authorList>
    </citation>
    <scope>NUCLEOTIDE SEQUENCE</scope>
    <source>
        <strain evidence="2">LFN00145</strain>
    </source>
</reference>
<keyword evidence="3" id="KW-1185">Reference proteome</keyword>
<feature type="region of interest" description="Disordered" evidence="1">
    <location>
        <begin position="82"/>
        <end position="105"/>
    </location>
</feature>
<evidence type="ECO:0000313" key="3">
    <source>
        <dbReference type="Proteomes" id="UP000654918"/>
    </source>
</evidence>
<comment type="caution">
    <text evidence="2">The sequence shown here is derived from an EMBL/GenBank/DDBJ whole genome shotgun (WGS) entry which is preliminary data.</text>
</comment>
<name>A0A8H6K0Q1_9PEZI</name>
<dbReference type="AlphaFoldDB" id="A0A8H6K0Q1"/>
<feature type="compositionally biased region" description="Polar residues" evidence="1">
    <location>
        <begin position="277"/>
        <end position="289"/>
    </location>
</feature>